<name>A0A2S3IJH0_9POAL</name>
<reference evidence="2" key="1">
    <citation type="submission" date="2018-04" db="EMBL/GenBank/DDBJ databases">
        <title>WGS assembly of Panicum hallii.</title>
        <authorList>
            <person name="Lovell J."/>
            <person name="Jenkins J."/>
            <person name="Lowry D."/>
            <person name="Mamidi S."/>
            <person name="Sreedasyam A."/>
            <person name="Weng X."/>
            <person name="Barry K."/>
            <person name="Bonette J."/>
            <person name="Campitelli B."/>
            <person name="Daum C."/>
            <person name="Gordon S."/>
            <person name="Gould B."/>
            <person name="Lipzen A."/>
            <person name="Macqueen A."/>
            <person name="Palacio-Mejia J."/>
            <person name="Plott C."/>
            <person name="Shakirov E."/>
            <person name="Shu S."/>
            <person name="Yoshinaga Y."/>
            <person name="Zane M."/>
            <person name="Rokhsar D."/>
            <person name="Grimwood J."/>
            <person name="Schmutz J."/>
            <person name="Juenger T."/>
        </authorList>
    </citation>
    <scope>NUCLEOTIDE SEQUENCE [LARGE SCALE GENOMIC DNA]</scope>
    <source>
        <strain evidence="2">FIL2</strain>
    </source>
</reference>
<dbReference type="Gramene" id="PAN45752">
    <property type="protein sequence ID" value="PAN45752"/>
    <property type="gene ID" value="PAHAL_9G139900"/>
</dbReference>
<dbReference type="PANTHER" id="PTHR34591">
    <property type="entry name" value="OS03G0653100 PROTEIN-RELATED"/>
    <property type="match status" value="1"/>
</dbReference>
<sequence>MRMRLGKEGDGQEEGKLKPDAGRRCSPVREQKVGAPELCLLGRDGEPSSVASLVRCVCKAWHALVDAHRLLRPELLPRSLAGILVNFHGLYVTEFFSRPSTDSYVFVKHDEDGALASHAGYHPSPSAVVRDHCNGLLLIDADERLVPNPGTGWCAHLPPSPPRVFLFPRFRYKREPEDFFPTKQSEWPPSPCVLRVFSSKTERWEERSFIREGNASGTIADMRLDWPEDRNAVYWREALYAHCQTDFVMRISLSNNKLQVDFILESQKKGIYFALARGRCELKIWFLDESCCQMEWVLKHEADLTGWLLKRNIERQEKDDDIEVRVEEIFEWDSEEEELESYTKNEDAGQRCYYGYINILGFHPYKEIIFLGERMRRGLAYHLNSTKVQDLGNLHPTRYDGGLINEEFIEQCFPYTPSWIMGPTREK</sequence>
<dbReference type="Proteomes" id="UP000243499">
    <property type="component" value="Chromosome 9"/>
</dbReference>
<proteinExistence type="predicted"/>
<protein>
    <recommendedName>
        <fullName evidence="3">F-box domain-containing protein</fullName>
    </recommendedName>
</protein>
<evidence type="ECO:0000256" key="1">
    <source>
        <dbReference type="SAM" id="MobiDB-lite"/>
    </source>
</evidence>
<dbReference type="AlphaFoldDB" id="A0A2S3IJH0"/>
<accession>A0A2S3IJH0</accession>
<organism evidence="2">
    <name type="scientific">Panicum hallii</name>
    <dbReference type="NCBI Taxonomy" id="206008"/>
    <lineage>
        <taxon>Eukaryota</taxon>
        <taxon>Viridiplantae</taxon>
        <taxon>Streptophyta</taxon>
        <taxon>Embryophyta</taxon>
        <taxon>Tracheophyta</taxon>
        <taxon>Spermatophyta</taxon>
        <taxon>Magnoliopsida</taxon>
        <taxon>Liliopsida</taxon>
        <taxon>Poales</taxon>
        <taxon>Poaceae</taxon>
        <taxon>PACMAD clade</taxon>
        <taxon>Panicoideae</taxon>
        <taxon>Panicodae</taxon>
        <taxon>Paniceae</taxon>
        <taxon>Panicinae</taxon>
        <taxon>Panicum</taxon>
        <taxon>Panicum sect. Panicum</taxon>
    </lineage>
</organism>
<evidence type="ECO:0008006" key="3">
    <source>
        <dbReference type="Google" id="ProtNLM"/>
    </source>
</evidence>
<feature type="region of interest" description="Disordered" evidence="1">
    <location>
        <begin position="1"/>
        <end position="26"/>
    </location>
</feature>
<dbReference type="EMBL" id="CM008054">
    <property type="protein sequence ID" value="PAN45752.1"/>
    <property type="molecule type" value="Genomic_DNA"/>
</dbReference>
<evidence type="ECO:0000313" key="2">
    <source>
        <dbReference type="EMBL" id="PAN45752.1"/>
    </source>
</evidence>
<gene>
    <name evidence="2" type="ORF">PAHAL_9G139900</name>
</gene>
<dbReference type="PANTHER" id="PTHR34591:SF50">
    <property type="entry name" value="F-BOX DOMAIN-CONTAINING PROTEIN"/>
    <property type="match status" value="1"/>
</dbReference>